<keyword evidence="4" id="KW-1185">Reference proteome</keyword>
<keyword evidence="1 3" id="KW-0808">Transferase</keyword>
<dbReference type="KEGG" id="hhl:Halha_0788"/>
<dbReference type="HOGENOM" id="CLU_159248_0_2_9"/>
<dbReference type="AlphaFoldDB" id="L0K8S7"/>
<dbReference type="PROSITE" id="PS51099">
    <property type="entry name" value="PTS_EIIB_TYPE_2"/>
    <property type="match status" value="1"/>
</dbReference>
<dbReference type="Gene3D" id="3.40.50.2300">
    <property type="match status" value="1"/>
</dbReference>
<sequence length="91" mass="10077">MKILTVCGAGQGTSLLLKMNIQEIADELDLDVEVDNTSISTAKTANADLILAGEYHAENAEELEKPVITVEDFMDKEEIKHKLEEFLKKGE</sequence>
<dbReference type="eggNOG" id="COG3414">
    <property type="taxonomic scope" value="Bacteria"/>
</dbReference>
<dbReference type="SUPFAM" id="SSF52794">
    <property type="entry name" value="PTS system IIB component-like"/>
    <property type="match status" value="1"/>
</dbReference>
<dbReference type="InterPro" id="IPR036095">
    <property type="entry name" value="PTS_EIIB-like_sf"/>
</dbReference>
<evidence type="ECO:0000313" key="4">
    <source>
        <dbReference type="Proteomes" id="UP000010880"/>
    </source>
</evidence>
<protein>
    <submittedName>
        <fullName evidence="3">Phosphotransferase system, galactitol-specific IIB component</fullName>
    </submittedName>
</protein>
<dbReference type="RefSeq" id="WP_015326484.1">
    <property type="nucleotide sequence ID" value="NC_019978.1"/>
</dbReference>
<gene>
    <name evidence="3" type="ordered locus">Halha_0788</name>
</gene>
<dbReference type="GO" id="GO:0008982">
    <property type="term" value="F:protein-N(PI)-phosphohistidine-sugar phosphotransferase activity"/>
    <property type="evidence" value="ECO:0007669"/>
    <property type="project" value="InterPro"/>
</dbReference>
<organism evidence="3 4">
    <name type="scientific">Halobacteroides halobius (strain ATCC 35273 / DSM 5150 / MD-1)</name>
    <dbReference type="NCBI Taxonomy" id="748449"/>
    <lineage>
        <taxon>Bacteria</taxon>
        <taxon>Bacillati</taxon>
        <taxon>Bacillota</taxon>
        <taxon>Clostridia</taxon>
        <taxon>Halanaerobiales</taxon>
        <taxon>Halobacteroidaceae</taxon>
        <taxon>Halobacteroides</taxon>
    </lineage>
</organism>
<feature type="domain" description="PTS EIIB type-2" evidence="2">
    <location>
        <begin position="1"/>
        <end position="91"/>
    </location>
</feature>
<dbReference type="Proteomes" id="UP000010880">
    <property type="component" value="Chromosome"/>
</dbReference>
<dbReference type="GO" id="GO:0009401">
    <property type="term" value="P:phosphoenolpyruvate-dependent sugar phosphotransferase system"/>
    <property type="evidence" value="ECO:0007669"/>
    <property type="project" value="InterPro"/>
</dbReference>
<evidence type="ECO:0000313" key="3">
    <source>
        <dbReference type="EMBL" id="AGB40759.1"/>
    </source>
</evidence>
<evidence type="ECO:0000259" key="2">
    <source>
        <dbReference type="PROSITE" id="PS51099"/>
    </source>
</evidence>
<evidence type="ECO:0000256" key="1">
    <source>
        <dbReference type="ARBA" id="ARBA00022679"/>
    </source>
</evidence>
<dbReference type="STRING" id="748449.Halha_0788"/>
<name>L0K8S7_HALHC</name>
<reference evidence="4" key="1">
    <citation type="submission" date="2012-02" db="EMBL/GenBank/DDBJ databases">
        <title>The complete genome of Halobacteroides halobius DSM 5150.</title>
        <authorList>
            <person name="Lucas S."/>
            <person name="Copeland A."/>
            <person name="Lapidus A."/>
            <person name="Glavina del Rio T."/>
            <person name="Dalin E."/>
            <person name="Tice H."/>
            <person name="Bruce D."/>
            <person name="Goodwin L."/>
            <person name="Pitluck S."/>
            <person name="Peters L."/>
            <person name="Mikhailova N."/>
            <person name="Gu W."/>
            <person name="Kyrpides N."/>
            <person name="Mavromatis K."/>
            <person name="Ivanova N."/>
            <person name="Brettin T."/>
            <person name="Detter J.C."/>
            <person name="Han C."/>
            <person name="Larimer F."/>
            <person name="Land M."/>
            <person name="Hauser L."/>
            <person name="Markowitz V."/>
            <person name="Cheng J.-F."/>
            <person name="Hugenholtz P."/>
            <person name="Woyke T."/>
            <person name="Wu D."/>
            <person name="Tindall B."/>
            <person name="Pomrenke H."/>
            <person name="Brambilla E."/>
            <person name="Klenk H.-P."/>
            <person name="Eisen J.A."/>
        </authorList>
    </citation>
    <scope>NUCLEOTIDE SEQUENCE [LARGE SCALE GENOMIC DNA]</scope>
    <source>
        <strain evidence="4">ATCC 35273 / DSM 5150 / MD-1</strain>
    </source>
</reference>
<dbReference type="CDD" id="cd05563">
    <property type="entry name" value="PTS_IIB_ascorbate"/>
    <property type="match status" value="1"/>
</dbReference>
<dbReference type="EMBL" id="CP003359">
    <property type="protein sequence ID" value="AGB40759.1"/>
    <property type="molecule type" value="Genomic_DNA"/>
</dbReference>
<dbReference type="Pfam" id="PF02302">
    <property type="entry name" value="PTS_IIB"/>
    <property type="match status" value="1"/>
</dbReference>
<dbReference type="InterPro" id="IPR003501">
    <property type="entry name" value="PTS_EIIB_2/3"/>
</dbReference>
<accession>L0K8S7</accession>
<proteinExistence type="predicted"/>
<dbReference type="OrthoDB" id="6603449at2"/>
<dbReference type="InterPro" id="IPR013011">
    <property type="entry name" value="PTS_EIIB_2"/>
</dbReference>